<keyword evidence="5" id="KW-0812">Transmembrane</keyword>
<keyword evidence="15" id="KW-1185">Reference proteome</keyword>
<proteinExistence type="inferred from homology"/>
<dbReference type="InterPro" id="IPR036396">
    <property type="entry name" value="Cyt_P450_sf"/>
</dbReference>
<evidence type="ECO:0000256" key="3">
    <source>
        <dbReference type="ARBA" id="ARBA00010617"/>
    </source>
</evidence>
<evidence type="ECO:0000256" key="1">
    <source>
        <dbReference type="ARBA" id="ARBA00001971"/>
    </source>
</evidence>
<keyword evidence="9 12" id="KW-0408">Iron</keyword>
<dbReference type="InterPro" id="IPR002401">
    <property type="entry name" value="Cyt_P450_E_grp-I"/>
</dbReference>
<organism evidence="14 15">
    <name type="scientific">Tieghemostelium lacteum</name>
    <name type="common">Slime mold</name>
    <name type="synonym">Dictyostelium lacteum</name>
    <dbReference type="NCBI Taxonomy" id="361077"/>
    <lineage>
        <taxon>Eukaryota</taxon>
        <taxon>Amoebozoa</taxon>
        <taxon>Evosea</taxon>
        <taxon>Eumycetozoa</taxon>
        <taxon>Dictyostelia</taxon>
        <taxon>Dictyosteliales</taxon>
        <taxon>Raperosteliaceae</taxon>
        <taxon>Tieghemostelium</taxon>
    </lineage>
</organism>
<keyword evidence="8 13" id="KW-0560">Oxidoreductase</keyword>
<dbReference type="GO" id="GO:0020037">
    <property type="term" value="F:heme binding"/>
    <property type="evidence" value="ECO:0007669"/>
    <property type="project" value="InterPro"/>
</dbReference>
<evidence type="ECO:0000256" key="2">
    <source>
        <dbReference type="ARBA" id="ARBA00004167"/>
    </source>
</evidence>
<protein>
    <submittedName>
        <fullName evidence="14">Cytochrome P450 family protein</fullName>
    </submittedName>
</protein>
<dbReference type="FunFam" id="1.10.630.10:FF:000068">
    <property type="entry name" value="Probable cytochrome P450 508A2"/>
    <property type="match status" value="1"/>
</dbReference>
<dbReference type="GO" id="GO:0016020">
    <property type="term" value="C:membrane"/>
    <property type="evidence" value="ECO:0007669"/>
    <property type="project" value="UniProtKB-SubCell"/>
</dbReference>
<keyword evidence="6 12" id="KW-0479">Metal-binding</keyword>
<dbReference type="PANTHER" id="PTHR24303">
    <property type="entry name" value="HEME-BINDING MONOOXYGENASE FAMILY"/>
    <property type="match status" value="1"/>
</dbReference>
<keyword evidence="11" id="KW-0472">Membrane</keyword>
<evidence type="ECO:0000256" key="10">
    <source>
        <dbReference type="ARBA" id="ARBA00023033"/>
    </source>
</evidence>
<dbReference type="Gene3D" id="1.10.630.10">
    <property type="entry name" value="Cytochrome P450"/>
    <property type="match status" value="1"/>
</dbReference>
<name>A0A152A2S6_TIELA</name>
<comment type="similarity">
    <text evidence="3 13">Belongs to the cytochrome P450 family.</text>
</comment>
<keyword evidence="10 13" id="KW-0503">Monooxygenase</keyword>
<evidence type="ECO:0000256" key="11">
    <source>
        <dbReference type="ARBA" id="ARBA00023136"/>
    </source>
</evidence>
<evidence type="ECO:0000256" key="7">
    <source>
        <dbReference type="ARBA" id="ARBA00022989"/>
    </source>
</evidence>
<keyword evidence="4 12" id="KW-0349">Heme</keyword>
<dbReference type="SUPFAM" id="SSF48264">
    <property type="entry name" value="Cytochrome P450"/>
    <property type="match status" value="1"/>
</dbReference>
<feature type="binding site" description="axial binding residue" evidence="12">
    <location>
        <position position="440"/>
    </location>
    <ligand>
        <name>heme</name>
        <dbReference type="ChEBI" id="CHEBI:30413"/>
    </ligand>
    <ligandPart>
        <name>Fe</name>
        <dbReference type="ChEBI" id="CHEBI:18248"/>
    </ligandPart>
</feature>
<dbReference type="OrthoDB" id="15258at2759"/>
<evidence type="ECO:0000256" key="5">
    <source>
        <dbReference type="ARBA" id="ARBA00022692"/>
    </source>
</evidence>
<evidence type="ECO:0000256" key="8">
    <source>
        <dbReference type="ARBA" id="ARBA00023002"/>
    </source>
</evidence>
<comment type="subcellular location">
    <subcellularLocation>
        <location evidence="2">Membrane</location>
        <topology evidence="2">Single-pass membrane protein</topology>
    </subcellularLocation>
</comment>
<evidence type="ECO:0000256" key="6">
    <source>
        <dbReference type="ARBA" id="ARBA00022723"/>
    </source>
</evidence>
<dbReference type="PANTHER" id="PTHR24303:SF31">
    <property type="entry name" value="CYTOCHROME P450 307A1-RELATED"/>
    <property type="match status" value="1"/>
</dbReference>
<dbReference type="InterPro" id="IPR001128">
    <property type="entry name" value="Cyt_P450"/>
</dbReference>
<dbReference type="Proteomes" id="UP000076078">
    <property type="component" value="Unassembled WGS sequence"/>
</dbReference>
<dbReference type="GO" id="GO:0016705">
    <property type="term" value="F:oxidoreductase activity, acting on paired donors, with incorporation or reduction of molecular oxygen"/>
    <property type="evidence" value="ECO:0007669"/>
    <property type="project" value="InterPro"/>
</dbReference>
<evidence type="ECO:0000313" key="15">
    <source>
        <dbReference type="Proteomes" id="UP000076078"/>
    </source>
</evidence>
<evidence type="ECO:0000256" key="9">
    <source>
        <dbReference type="ARBA" id="ARBA00023004"/>
    </source>
</evidence>
<dbReference type="InParanoid" id="A0A152A2S6"/>
<keyword evidence="7" id="KW-1133">Transmembrane helix</keyword>
<evidence type="ECO:0000256" key="4">
    <source>
        <dbReference type="ARBA" id="ARBA00022617"/>
    </source>
</evidence>
<dbReference type="PRINTS" id="PR00385">
    <property type="entry name" value="P450"/>
</dbReference>
<dbReference type="EMBL" id="LODT01000013">
    <property type="protein sequence ID" value="KYR00509.1"/>
    <property type="molecule type" value="Genomic_DNA"/>
</dbReference>
<comment type="caution">
    <text evidence="14">The sequence shown here is derived from an EMBL/GenBank/DDBJ whole genome shotgun (WGS) entry which is preliminary data.</text>
</comment>
<dbReference type="CDD" id="cd20617">
    <property type="entry name" value="CYP1_2-like"/>
    <property type="match status" value="1"/>
</dbReference>
<dbReference type="STRING" id="361077.A0A152A2S6"/>
<evidence type="ECO:0000313" key="14">
    <source>
        <dbReference type="EMBL" id="KYR00509.1"/>
    </source>
</evidence>
<dbReference type="InterPro" id="IPR017972">
    <property type="entry name" value="Cyt_P450_CS"/>
</dbReference>
<dbReference type="PRINTS" id="PR00463">
    <property type="entry name" value="EP450I"/>
</dbReference>
<evidence type="ECO:0000256" key="13">
    <source>
        <dbReference type="RuleBase" id="RU000461"/>
    </source>
</evidence>
<sequence>MYTLIIVLIVLYLIYNFIHKNSKRYKNEVTGPIAFPVIGNLHLFFSKKRHPHQILTDLTKKYGLVYRFYMGHIYSLVVTDPDLIREIFVKNFDNFTDRLHLPSIKYVGGNYKGVVMADEYYWKINKAKIISSFSNSNLKKVSHILEKTASDLLNVMNEYCSDQGGNKGNWAPRLYCQKYTMNIVLRYIFNLEIPYEENVNGRVSELIDSINSILQILKSGGAGDYISFLSPFYDFYLTHFQKDMPKINKFIEEIVMEHIQTIDKENPRDLIDSLILQYDVTKQESINDISCFGRELFMAGTESTANSLIWFILIMANNPNVQEKIYGELKSVSNQKSISDSEYLKLTLKDRNSTPYLNASIKESMRYKNIGPLGIPRACKKDIVINDIFIPAGCQVFQNFHGLSHIDQFWNEPYQFLPERFLNNSHSDVFIPFSVGPRNCLGLSLAQDEMYLACANVMLNYKISPPDGVETLDESEIFGIAIHPHHFEVKLEKRQ</sequence>
<dbReference type="GO" id="GO:0005506">
    <property type="term" value="F:iron ion binding"/>
    <property type="evidence" value="ECO:0007669"/>
    <property type="project" value="InterPro"/>
</dbReference>
<dbReference type="PROSITE" id="PS00086">
    <property type="entry name" value="CYTOCHROME_P450"/>
    <property type="match status" value="1"/>
</dbReference>
<accession>A0A152A2S6</accession>
<gene>
    <name evidence="14" type="ORF">DLAC_02520</name>
</gene>
<dbReference type="Pfam" id="PF00067">
    <property type="entry name" value="p450"/>
    <property type="match status" value="1"/>
</dbReference>
<dbReference type="GO" id="GO:0004497">
    <property type="term" value="F:monooxygenase activity"/>
    <property type="evidence" value="ECO:0007669"/>
    <property type="project" value="UniProtKB-KW"/>
</dbReference>
<reference evidence="14 15" key="1">
    <citation type="submission" date="2015-12" db="EMBL/GenBank/DDBJ databases">
        <title>Dictyostelia acquired genes for synthesis and detection of signals that induce cell-type specialization by lateral gene transfer from prokaryotes.</title>
        <authorList>
            <person name="Gloeckner G."/>
            <person name="Schaap P."/>
        </authorList>
    </citation>
    <scope>NUCLEOTIDE SEQUENCE [LARGE SCALE GENOMIC DNA]</scope>
    <source>
        <strain evidence="14 15">TK</strain>
    </source>
</reference>
<dbReference type="OMA" id="VEECDIK"/>
<evidence type="ECO:0000256" key="12">
    <source>
        <dbReference type="PIRSR" id="PIRSR602401-1"/>
    </source>
</evidence>
<comment type="cofactor">
    <cofactor evidence="1 12">
        <name>heme</name>
        <dbReference type="ChEBI" id="CHEBI:30413"/>
    </cofactor>
</comment>
<dbReference type="AlphaFoldDB" id="A0A152A2S6"/>